<dbReference type="InterPro" id="IPR001645">
    <property type="entry name" value="Folylpolyglutamate_synth"/>
</dbReference>
<dbReference type="PANTHER" id="PTHR11136:SF5">
    <property type="entry name" value="FOLYLPOLYGLUTAMATE SYNTHASE, MITOCHONDRIAL"/>
    <property type="match status" value="1"/>
</dbReference>
<name>A0A8E2DZ85_9PEZI</name>
<evidence type="ECO:0000256" key="3">
    <source>
        <dbReference type="ARBA" id="ARBA00022741"/>
    </source>
</evidence>
<dbReference type="AlphaFoldDB" id="A0A8E2DZ85"/>
<dbReference type="GO" id="GO:0005829">
    <property type="term" value="C:cytosol"/>
    <property type="evidence" value="ECO:0007669"/>
    <property type="project" value="TreeGrafter"/>
</dbReference>
<organism evidence="6 7">
    <name type="scientific">Lepidopterella palustris CBS 459.81</name>
    <dbReference type="NCBI Taxonomy" id="1314670"/>
    <lineage>
        <taxon>Eukaryota</taxon>
        <taxon>Fungi</taxon>
        <taxon>Dikarya</taxon>
        <taxon>Ascomycota</taxon>
        <taxon>Pezizomycotina</taxon>
        <taxon>Dothideomycetes</taxon>
        <taxon>Pleosporomycetidae</taxon>
        <taxon>Mytilinidiales</taxon>
        <taxon>Argynnaceae</taxon>
        <taxon>Lepidopterella</taxon>
    </lineage>
</organism>
<dbReference type="EMBL" id="KV745494">
    <property type="protein sequence ID" value="OCK74378.1"/>
    <property type="molecule type" value="Genomic_DNA"/>
</dbReference>
<proteinExistence type="inferred from homology"/>
<accession>A0A8E2DZ85</accession>
<reference evidence="6 7" key="1">
    <citation type="journal article" date="2016" name="Nat. Commun.">
        <title>Ectomycorrhizal ecology is imprinted in the genome of the dominant symbiotic fungus Cenococcum geophilum.</title>
        <authorList>
            <consortium name="DOE Joint Genome Institute"/>
            <person name="Peter M."/>
            <person name="Kohler A."/>
            <person name="Ohm R.A."/>
            <person name="Kuo A."/>
            <person name="Krutzmann J."/>
            <person name="Morin E."/>
            <person name="Arend M."/>
            <person name="Barry K.W."/>
            <person name="Binder M."/>
            <person name="Choi C."/>
            <person name="Clum A."/>
            <person name="Copeland A."/>
            <person name="Grisel N."/>
            <person name="Haridas S."/>
            <person name="Kipfer T."/>
            <person name="LaButti K."/>
            <person name="Lindquist E."/>
            <person name="Lipzen A."/>
            <person name="Maire R."/>
            <person name="Meier B."/>
            <person name="Mihaltcheva S."/>
            <person name="Molinier V."/>
            <person name="Murat C."/>
            <person name="Poggeler S."/>
            <person name="Quandt C.A."/>
            <person name="Sperisen C."/>
            <person name="Tritt A."/>
            <person name="Tisserant E."/>
            <person name="Crous P.W."/>
            <person name="Henrissat B."/>
            <person name="Nehls U."/>
            <person name="Egli S."/>
            <person name="Spatafora J.W."/>
            <person name="Grigoriev I.V."/>
            <person name="Martin F.M."/>
        </authorList>
    </citation>
    <scope>NUCLEOTIDE SEQUENCE [LARGE SCALE GENOMIC DNA]</scope>
    <source>
        <strain evidence="6 7">CBS 459.81</strain>
    </source>
</reference>
<protein>
    <submittedName>
        <fullName evidence="6">Uncharacterized protein</fullName>
    </submittedName>
</protein>
<keyword evidence="3" id="KW-0547">Nucleotide-binding</keyword>
<keyword evidence="4" id="KW-0067">ATP-binding</keyword>
<sequence length="116" mass="13548">LPRKIILYISLYLKSIYKQFRINGAVILENYFTGYFFKVFNILRNSILEIPTYFLFLTFIVYYISAKKCADITIFKIGINSKYNLTNLVLKLTIIVITRISIDYEISLGPTIKDIA</sequence>
<dbReference type="SUPFAM" id="SSF53623">
    <property type="entry name" value="MurD-like peptide ligases, catalytic domain"/>
    <property type="match status" value="1"/>
</dbReference>
<dbReference type="Gene3D" id="3.40.1190.10">
    <property type="entry name" value="Mur-like, catalytic domain"/>
    <property type="match status" value="1"/>
</dbReference>
<feature type="non-terminal residue" evidence="6">
    <location>
        <position position="1"/>
    </location>
</feature>
<feature type="transmembrane region" description="Helical" evidence="5">
    <location>
        <begin position="20"/>
        <end position="40"/>
    </location>
</feature>
<keyword evidence="7" id="KW-1185">Reference proteome</keyword>
<dbReference type="GO" id="GO:0004326">
    <property type="term" value="F:tetrahydrofolylpolyglutamate synthase activity"/>
    <property type="evidence" value="ECO:0007669"/>
    <property type="project" value="InterPro"/>
</dbReference>
<feature type="transmembrane region" description="Helical" evidence="5">
    <location>
        <begin position="46"/>
        <end position="64"/>
    </location>
</feature>
<evidence type="ECO:0000256" key="4">
    <source>
        <dbReference type="ARBA" id="ARBA00022840"/>
    </source>
</evidence>
<dbReference type="PANTHER" id="PTHR11136">
    <property type="entry name" value="FOLYLPOLYGLUTAMATE SYNTHASE-RELATED"/>
    <property type="match status" value="1"/>
</dbReference>
<keyword evidence="2" id="KW-0436">Ligase</keyword>
<evidence type="ECO:0000256" key="2">
    <source>
        <dbReference type="ARBA" id="ARBA00022598"/>
    </source>
</evidence>
<keyword evidence="5" id="KW-1133">Transmembrane helix</keyword>
<keyword evidence="5" id="KW-0812">Transmembrane</keyword>
<evidence type="ECO:0000313" key="7">
    <source>
        <dbReference type="Proteomes" id="UP000250266"/>
    </source>
</evidence>
<dbReference type="GO" id="GO:0005524">
    <property type="term" value="F:ATP binding"/>
    <property type="evidence" value="ECO:0007669"/>
    <property type="project" value="UniProtKB-KW"/>
</dbReference>
<dbReference type="InterPro" id="IPR036565">
    <property type="entry name" value="Mur-like_cat_sf"/>
</dbReference>
<keyword evidence="5" id="KW-0472">Membrane</keyword>
<evidence type="ECO:0000313" key="6">
    <source>
        <dbReference type="EMBL" id="OCK74378.1"/>
    </source>
</evidence>
<dbReference type="GO" id="GO:0005739">
    <property type="term" value="C:mitochondrion"/>
    <property type="evidence" value="ECO:0007669"/>
    <property type="project" value="TreeGrafter"/>
</dbReference>
<evidence type="ECO:0000256" key="1">
    <source>
        <dbReference type="ARBA" id="ARBA00008276"/>
    </source>
</evidence>
<evidence type="ECO:0000256" key="5">
    <source>
        <dbReference type="SAM" id="Phobius"/>
    </source>
</evidence>
<dbReference type="Proteomes" id="UP000250266">
    <property type="component" value="Unassembled WGS sequence"/>
</dbReference>
<gene>
    <name evidence="6" type="ORF">K432DRAFT_310835</name>
</gene>
<comment type="similarity">
    <text evidence="1">Belongs to the folylpolyglutamate synthase family.</text>
</comment>